<evidence type="ECO:0000313" key="1">
    <source>
        <dbReference type="EMBL" id="PUZ61442.1"/>
    </source>
</evidence>
<name>A0A2T7E0V2_9POAL</name>
<accession>A0A2T7E0V2</accession>
<gene>
    <name evidence="1" type="ORF">GQ55_4G277000</name>
</gene>
<reference evidence="1 2" key="1">
    <citation type="submission" date="2018-04" db="EMBL/GenBank/DDBJ databases">
        <title>WGS assembly of Panicum hallii var. hallii HAL2.</title>
        <authorList>
            <person name="Lovell J."/>
            <person name="Jenkins J."/>
            <person name="Lowry D."/>
            <person name="Mamidi S."/>
            <person name="Sreedasyam A."/>
            <person name="Weng X."/>
            <person name="Barry K."/>
            <person name="Bonette J."/>
            <person name="Campitelli B."/>
            <person name="Daum C."/>
            <person name="Gordon S."/>
            <person name="Gould B."/>
            <person name="Lipzen A."/>
            <person name="MacQueen A."/>
            <person name="Palacio-Mejia J."/>
            <person name="Plott C."/>
            <person name="Shakirov E."/>
            <person name="Shu S."/>
            <person name="Yoshinaga Y."/>
            <person name="Zane M."/>
            <person name="Rokhsar D."/>
            <person name="Grimwood J."/>
            <person name="Schmutz J."/>
            <person name="Juenger T."/>
        </authorList>
    </citation>
    <scope>NUCLEOTIDE SEQUENCE [LARGE SCALE GENOMIC DNA]</scope>
    <source>
        <strain evidence="2">cv. HAL2</strain>
    </source>
</reference>
<dbReference type="Gramene" id="PUZ61442">
    <property type="protein sequence ID" value="PUZ61442"/>
    <property type="gene ID" value="GQ55_4G277000"/>
</dbReference>
<dbReference type="Proteomes" id="UP000244336">
    <property type="component" value="Chromosome 4"/>
</dbReference>
<dbReference type="OrthoDB" id="10653568at2759"/>
<keyword evidence="2" id="KW-1185">Reference proteome</keyword>
<evidence type="ECO:0008006" key="3">
    <source>
        <dbReference type="Google" id="ProtNLM"/>
    </source>
</evidence>
<dbReference type="EMBL" id="CM009752">
    <property type="protein sequence ID" value="PUZ61442.1"/>
    <property type="molecule type" value="Genomic_DNA"/>
</dbReference>
<proteinExistence type="predicted"/>
<protein>
    <recommendedName>
        <fullName evidence="3">DUF1618 domain-containing protein</fullName>
    </recommendedName>
</protein>
<evidence type="ECO:0000313" key="2">
    <source>
        <dbReference type="Proteomes" id="UP000244336"/>
    </source>
</evidence>
<sequence length="252" mass="27717">MLQDDSIHCSMFGPTPALIRQIVWPSRIMLSDTRFRPEFAVRTDQWPIDATERATSHGAEESAPGALAVLSPWSFGRAVRCALGLSTYTIPRSTRPLSPPPTPPRRARSSLPWELLEREAPSPRAATPPPRSPIPCDGKLIQATFFVRRPPRVSYVCVHSPDAAEISVEPVVLATEGDLVLLRVSVGREGDYFENFDYYVYRAGGSRRGHRSRTSRGPLMSSTAAMPASCATATATRASIFHGELDDDNERS</sequence>
<dbReference type="AlphaFoldDB" id="A0A2T7E0V2"/>
<organism evidence="1 2">
    <name type="scientific">Panicum hallii var. hallii</name>
    <dbReference type="NCBI Taxonomy" id="1504633"/>
    <lineage>
        <taxon>Eukaryota</taxon>
        <taxon>Viridiplantae</taxon>
        <taxon>Streptophyta</taxon>
        <taxon>Embryophyta</taxon>
        <taxon>Tracheophyta</taxon>
        <taxon>Spermatophyta</taxon>
        <taxon>Magnoliopsida</taxon>
        <taxon>Liliopsida</taxon>
        <taxon>Poales</taxon>
        <taxon>Poaceae</taxon>
        <taxon>PACMAD clade</taxon>
        <taxon>Panicoideae</taxon>
        <taxon>Panicodae</taxon>
        <taxon>Paniceae</taxon>
        <taxon>Panicinae</taxon>
        <taxon>Panicum</taxon>
        <taxon>Panicum sect. Panicum</taxon>
    </lineage>
</organism>
<dbReference type="PANTHER" id="PTHR33074">
    <property type="entry name" value="EXPRESSED PROTEIN-RELATED"/>
    <property type="match status" value="1"/>
</dbReference>